<evidence type="ECO:0000313" key="9">
    <source>
        <dbReference type="Proteomes" id="UP000033882"/>
    </source>
</evidence>
<evidence type="ECO:0000256" key="4">
    <source>
        <dbReference type="ARBA" id="ARBA00022989"/>
    </source>
</evidence>
<reference evidence="8 9" key="1">
    <citation type="journal article" date="2015" name="Nature">
        <title>rRNA introns, odd ribosomes, and small enigmatic genomes across a large radiation of phyla.</title>
        <authorList>
            <person name="Brown C.T."/>
            <person name="Hug L.A."/>
            <person name="Thomas B.C."/>
            <person name="Sharon I."/>
            <person name="Castelle C.J."/>
            <person name="Singh A."/>
            <person name="Wilkins M.J."/>
            <person name="Williams K.H."/>
            <person name="Banfield J.F."/>
        </authorList>
    </citation>
    <scope>NUCLEOTIDE SEQUENCE [LARGE SCALE GENOMIC DNA]</scope>
</reference>
<gene>
    <name evidence="8" type="ORF">UY19_C0019G0004</name>
</gene>
<sequence length="209" mass="24031">MIHTILAIISNWVLAVITQMGYAGILLLSALESMNIPIPSEVILPFSGFLASQSIFGFWWVVLAGTMGNVLGSLISYYIGYLVRGRRTMRRSERVQAEIARAHVWMDKYGDWAILISRMLPVVRTFISFPLGVIKVHSVWRFTWLTFVGAFIWSYVLAKIGFVLGENWQSIELYYRKFDYAIVALILLGFGWWVWDHFRRKSGRKEGGI</sequence>
<accession>A0A0G1WFM6</accession>
<dbReference type="AlphaFoldDB" id="A0A0G1WFM6"/>
<evidence type="ECO:0000256" key="5">
    <source>
        <dbReference type="ARBA" id="ARBA00023136"/>
    </source>
</evidence>
<evidence type="ECO:0000256" key="2">
    <source>
        <dbReference type="ARBA" id="ARBA00022475"/>
    </source>
</evidence>
<feature type="transmembrane region" description="Helical" evidence="6">
    <location>
        <begin position="139"/>
        <end position="158"/>
    </location>
</feature>
<comment type="subcellular location">
    <subcellularLocation>
        <location evidence="1">Cell membrane</location>
        <topology evidence="1">Multi-pass membrane protein</topology>
    </subcellularLocation>
</comment>
<keyword evidence="5 6" id="KW-0472">Membrane</keyword>
<evidence type="ECO:0000256" key="1">
    <source>
        <dbReference type="ARBA" id="ARBA00004651"/>
    </source>
</evidence>
<evidence type="ECO:0000313" key="8">
    <source>
        <dbReference type="EMBL" id="KKU89088.1"/>
    </source>
</evidence>
<feature type="domain" description="VTT" evidence="7">
    <location>
        <begin position="38"/>
        <end position="161"/>
    </location>
</feature>
<organism evidence="8 9">
    <name type="scientific">Candidatus Wolfebacteria bacterium GW2011_GWA2_47_9b</name>
    <dbReference type="NCBI Taxonomy" id="1619005"/>
    <lineage>
        <taxon>Bacteria</taxon>
        <taxon>Candidatus Wolfeibacteriota</taxon>
    </lineage>
</organism>
<evidence type="ECO:0000259" key="7">
    <source>
        <dbReference type="Pfam" id="PF09335"/>
    </source>
</evidence>
<name>A0A0G1WFM6_9BACT</name>
<dbReference type="PANTHER" id="PTHR42709">
    <property type="entry name" value="ALKALINE PHOSPHATASE LIKE PROTEIN"/>
    <property type="match status" value="1"/>
</dbReference>
<dbReference type="InterPro" id="IPR032816">
    <property type="entry name" value="VTT_dom"/>
</dbReference>
<dbReference type="Pfam" id="PF09335">
    <property type="entry name" value="VTT_dom"/>
    <property type="match status" value="1"/>
</dbReference>
<evidence type="ECO:0000256" key="3">
    <source>
        <dbReference type="ARBA" id="ARBA00022692"/>
    </source>
</evidence>
<feature type="transmembrane region" description="Helical" evidence="6">
    <location>
        <begin position="178"/>
        <end position="195"/>
    </location>
</feature>
<dbReference type="PATRIC" id="fig|1619005.3.peg.979"/>
<comment type="caution">
    <text evidence="8">The sequence shown here is derived from an EMBL/GenBank/DDBJ whole genome shotgun (WGS) entry which is preliminary data.</text>
</comment>
<dbReference type="EMBL" id="LCPB01000019">
    <property type="protein sequence ID" value="KKU89088.1"/>
    <property type="molecule type" value="Genomic_DNA"/>
</dbReference>
<evidence type="ECO:0000256" key="6">
    <source>
        <dbReference type="SAM" id="Phobius"/>
    </source>
</evidence>
<dbReference type="PANTHER" id="PTHR42709:SF6">
    <property type="entry name" value="UNDECAPRENYL PHOSPHATE TRANSPORTER A"/>
    <property type="match status" value="1"/>
</dbReference>
<dbReference type="Proteomes" id="UP000033882">
    <property type="component" value="Unassembled WGS sequence"/>
</dbReference>
<protein>
    <recommendedName>
        <fullName evidence="7">VTT domain-containing protein</fullName>
    </recommendedName>
</protein>
<dbReference type="GO" id="GO:0005886">
    <property type="term" value="C:plasma membrane"/>
    <property type="evidence" value="ECO:0007669"/>
    <property type="project" value="UniProtKB-SubCell"/>
</dbReference>
<dbReference type="InterPro" id="IPR051311">
    <property type="entry name" value="DedA_domain"/>
</dbReference>
<feature type="transmembrane region" description="Helical" evidence="6">
    <location>
        <begin position="12"/>
        <end position="31"/>
    </location>
</feature>
<feature type="transmembrane region" description="Helical" evidence="6">
    <location>
        <begin position="58"/>
        <end position="83"/>
    </location>
</feature>
<keyword evidence="4 6" id="KW-1133">Transmembrane helix</keyword>
<keyword evidence="2" id="KW-1003">Cell membrane</keyword>
<keyword evidence="3 6" id="KW-0812">Transmembrane</keyword>
<proteinExistence type="predicted"/>